<organism evidence="1">
    <name type="scientific">marine sediment metagenome</name>
    <dbReference type="NCBI Taxonomy" id="412755"/>
    <lineage>
        <taxon>unclassified sequences</taxon>
        <taxon>metagenomes</taxon>
        <taxon>ecological metagenomes</taxon>
    </lineage>
</organism>
<name>X1CYN3_9ZZZZ</name>
<gene>
    <name evidence="1" type="ORF">S01H4_56323</name>
</gene>
<accession>X1CYN3</accession>
<dbReference type="AlphaFoldDB" id="X1CYN3"/>
<proteinExistence type="predicted"/>
<dbReference type="EMBL" id="BART01032624">
    <property type="protein sequence ID" value="GAH12952.1"/>
    <property type="molecule type" value="Genomic_DNA"/>
</dbReference>
<reference evidence="1" key="1">
    <citation type="journal article" date="2014" name="Front. Microbiol.">
        <title>High frequency of phylogenetically diverse reductive dehalogenase-homologous genes in deep subseafloor sedimentary metagenomes.</title>
        <authorList>
            <person name="Kawai M."/>
            <person name="Futagami T."/>
            <person name="Toyoda A."/>
            <person name="Takaki Y."/>
            <person name="Nishi S."/>
            <person name="Hori S."/>
            <person name="Arai W."/>
            <person name="Tsubouchi T."/>
            <person name="Morono Y."/>
            <person name="Uchiyama I."/>
            <person name="Ito T."/>
            <person name="Fujiyama A."/>
            <person name="Inagaki F."/>
            <person name="Takami H."/>
        </authorList>
    </citation>
    <scope>NUCLEOTIDE SEQUENCE</scope>
    <source>
        <strain evidence="1">Expedition CK06-06</strain>
    </source>
</reference>
<protein>
    <submittedName>
        <fullName evidence="1">Uncharacterized protein</fullName>
    </submittedName>
</protein>
<sequence>MNNFEIPKIHDFGFGEITEVKYLETTFGISNNLALRYLSALKIKPLYINDKVFFCLPTFKKILYVLSRPGSPGFIFPGSRAKKNEAKRN</sequence>
<comment type="caution">
    <text evidence="1">The sequence shown here is derived from an EMBL/GenBank/DDBJ whole genome shotgun (WGS) entry which is preliminary data.</text>
</comment>
<feature type="non-terminal residue" evidence="1">
    <location>
        <position position="89"/>
    </location>
</feature>
<evidence type="ECO:0000313" key="1">
    <source>
        <dbReference type="EMBL" id="GAH12952.1"/>
    </source>
</evidence>